<accession>A0A1V0S899</accession>
<evidence type="ECO:0000313" key="2">
    <source>
        <dbReference type="EMBL" id="ARF02837.1"/>
    </source>
</evidence>
<dbReference type="Pfam" id="PF04383">
    <property type="entry name" value="KilA-N"/>
    <property type="match status" value="1"/>
</dbReference>
<evidence type="ECO:0000259" key="1">
    <source>
        <dbReference type="PROSITE" id="PS51301"/>
    </source>
</evidence>
<reference evidence="2 3" key="1">
    <citation type="journal article" date="2017" name="BMC Genomics">
        <title>Genomic characterization of two novel pathogenic avipoxviruses isolated from pacific shearwaters (Ardenna spp.).</title>
        <authorList>
            <person name="Sarker S."/>
            <person name="Das S."/>
            <person name="Lavers J.L."/>
            <person name="Hutton I."/>
            <person name="Helbig K."/>
            <person name="Imbery J."/>
            <person name="Upton C."/>
            <person name="Raidal S.R."/>
        </authorList>
    </citation>
    <scope>NUCLEOTIDE SEQUENCE [LARGE SCALE GENOMIC DNA]</scope>
    <source>
        <strain evidence="2 3">SWPV-1</strain>
    </source>
</reference>
<protein>
    <submittedName>
        <fullName evidence="2">SWPV1-278</fullName>
    </submittedName>
</protein>
<name>A0A1V0S899_CNPV</name>
<gene>
    <name evidence="2" type="primary">SWPV1-278</name>
</gene>
<proteinExistence type="predicted"/>
<feature type="domain" description="KilA-N" evidence="1">
    <location>
        <begin position="17"/>
        <end position="87"/>
    </location>
</feature>
<evidence type="ECO:0000313" key="3">
    <source>
        <dbReference type="Proteomes" id="UP000315116"/>
    </source>
</evidence>
<sequence length="87" mass="10179">MTIMSIEYLDIKEINDRLCYIAYKDVKVLVMKNNGFVNGTKLCESANKCFLDWLKSESHKELIKEIDYTSNYLAVKKNSIDLTYIPF</sequence>
<dbReference type="InterPro" id="IPR018004">
    <property type="entry name" value="KilA/APSES_HTH"/>
</dbReference>
<dbReference type="PROSITE" id="PS51301">
    <property type="entry name" value="KILA_N"/>
    <property type="match status" value="1"/>
</dbReference>
<dbReference type="Proteomes" id="UP000315116">
    <property type="component" value="Segment"/>
</dbReference>
<dbReference type="InterPro" id="IPR017880">
    <property type="entry name" value="KilA_N"/>
</dbReference>
<organism evidence="2 3">
    <name type="scientific">Shearwaterpox virus</name>
    <dbReference type="NCBI Taxonomy" id="1974596"/>
    <lineage>
        <taxon>Viruses</taxon>
        <taxon>Varidnaviria</taxon>
        <taxon>Bamfordvirae</taxon>
        <taxon>Nucleocytoviricota</taxon>
        <taxon>Pokkesviricetes</taxon>
        <taxon>Chitovirales</taxon>
        <taxon>Poxviridae</taxon>
        <taxon>Chordopoxvirinae</taxon>
        <taxon>Avipoxvirus</taxon>
        <taxon>Avipoxvirus canarypox</taxon>
        <taxon>Canarypox virus</taxon>
    </lineage>
</organism>
<dbReference type="EMBL" id="KX857216">
    <property type="protein sequence ID" value="ARF02837.1"/>
    <property type="molecule type" value="Genomic_DNA"/>
</dbReference>